<feature type="region of interest" description="Disordered" evidence="1">
    <location>
        <begin position="239"/>
        <end position="539"/>
    </location>
</feature>
<feature type="compositionally biased region" description="Polar residues" evidence="1">
    <location>
        <begin position="466"/>
        <end position="481"/>
    </location>
</feature>
<feature type="compositionally biased region" description="Basic and acidic residues" evidence="1">
    <location>
        <begin position="408"/>
        <end position="435"/>
    </location>
</feature>
<accession>A0A3N2PZG4</accession>
<dbReference type="RefSeq" id="XP_028467710.1">
    <property type="nucleotide sequence ID" value="XM_028606789.1"/>
</dbReference>
<dbReference type="GeneID" id="39575267"/>
<proteinExistence type="predicted"/>
<feature type="compositionally biased region" description="Polar residues" evidence="1">
    <location>
        <begin position="285"/>
        <end position="303"/>
    </location>
</feature>
<evidence type="ECO:0000313" key="3">
    <source>
        <dbReference type="Proteomes" id="UP000272025"/>
    </source>
</evidence>
<reference evidence="2 3" key="1">
    <citation type="journal article" date="2018" name="Mol. Ecol.">
        <title>The obligate alkalophilic soda-lake fungus Sodiomyces alkalinus has shifted to a protein diet.</title>
        <authorList>
            <person name="Grum-Grzhimaylo A.A."/>
            <person name="Falkoski D.L."/>
            <person name="van den Heuvel J."/>
            <person name="Valero-Jimenez C.A."/>
            <person name="Min B."/>
            <person name="Choi I.G."/>
            <person name="Lipzen A."/>
            <person name="Daum C.G."/>
            <person name="Aanen D.K."/>
            <person name="Tsang A."/>
            <person name="Henrissat B."/>
            <person name="Bilanenko E.N."/>
            <person name="de Vries R.P."/>
            <person name="van Kan J.A.L."/>
            <person name="Grigoriev I.V."/>
            <person name="Debets A.J.M."/>
        </authorList>
    </citation>
    <scope>NUCLEOTIDE SEQUENCE [LARGE SCALE GENOMIC DNA]</scope>
    <source>
        <strain evidence="2 3">F11</strain>
    </source>
</reference>
<organism evidence="2 3">
    <name type="scientific">Sodiomyces alkalinus (strain CBS 110278 / VKM F-3762 / F11)</name>
    <name type="common">Alkaliphilic filamentous fungus</name>
    <dbReference type="NCBI Taxonomy" id="1314773"/>
    <lineage>
        <taxon>Eukaryota</taxon>
        <taxon>Fungi</taxon>
        <taxon>Dikarya</taxon>
        <taxon>Ascomycota</taxon>
        <taxon>Pezizomycotina</taxon>
        <taxon>Sordariomycetes</taxon>
        <taxon>Hypocreomycetidae</taxon>
        <taxon>Glomerellales</taxon>
        <taxon>Plectosphaerellaceae</taxon>
        <taxon>Sodiomyces</taxon>
    </lineage>
</organism>
<dbReference type="OrthoDB" id="418495at2759"/>
<evidence type="ECO:0000313" key="2">
    <source>
        <dbReference type="EMBL" id="ROT39904.1"/>
    </source>
</evidence>
<feature type="compositionally biased region" description="Polar residues" evidence="1">
    <location>
        <begin position="205"/>
        <end position="218"/>
    </location>
</feature>
<feature type="compositionally biased region" description="Low complexity" evidence="1">
    <location>
        <begin position="181"/>
        <end position="191"/>
    </location>
</feature>
<dbReference type="Proteomes" id="UP000272025">
    <property type="component" value="Unassembled WGS sequence"/>
</dbReference>
<evidence type="ECO:0000256" key="1">
    <source>
        <dbReference type="SAM" id="MobiDB-lite"/>
    </source>
</evidence>
<feature type="compositionally biased region" description="Low complexity" evidence="1">
    <location>
        <begin position="343"/>
        <end position="361"/>
    </location>
</feature>
<feature type="compositionally biased region" description="Basic and acidic residues" evidence="1">
    <location>
        <begin position="101"/>
        <end position="118"/>
    </location>
</feature>
<evidence type="ECO:0008006" key="4">
    <source>
        <dbReference type="Google" id="ProtNLM"/>
    </source>
</evidence>
<gene>
    <name evidence="2" type="ORF">SODALDRAFT_141018</name>
</gene>
<feature type="compositionally biased region" description="Basic residues" evidence="1">
    <location>
        <begin position="160"/>
        <end position="180"/>
    </location>
</feature>
<feature type="compositionally biased region" description="Basic and acidic residues" evidence="1">
    <location>
        <begin position="449"/>
        <end position="465"/>
    </location>
</feature>
<feature type="compositionally biased region" description="Basic and acidic residues" evidence="1">
    <location>
        <begin position="132"/>
        <end position="147"/>
    </location>
</feature>
<dbReference type="AlphaFoldDB" id="A0A3N2PZG4"/>
<feature type="compositionally biased region" description="Polar residues" evidence="1">
    <location>
        <begin position="366"/>
        <end position="376"/>
    </location>
</feature>
<name>A0A3N2PZG4_SODAK</name>
<feature type="region of interest" description="Disordered" evidence="1">
    <location>
        <begin position="1"/>
        <end position="225"/>
    </location>
</feature>
<feature type="compositionally biased region" description="Low complexity" evidence="1">
    <location>
        <begin position="1"/>
        <end position="21"/>
    </location>
</feature>
<dbReference type="STRING" id="1314773.A0A3N2PZG4"/>
<feature type="compositionally biased region" description="Polar residues" evidence="1">
    <location>
        <begin position="319"/>
        <end position="336"/>
    </location>
</feature>
<sequence length="539" mass="57910">MATMSAAPTSTATIPSSTLISHDALDGWEPSGPSGDKPSLHNDENATKQRTNGNLPNPYDYGFDPLPPSKKKSSSEHIPSVKGARSWDRSNRSSDASAKPFLHDDISSRRAGTGDKRTTSGAVPEIGEEEDSKWIHRDKLAKIESRELQAAGIVVPRSRASSRPRKGHSRERPTGPKRAHSASASAEGSESQDGNFPSSRHRKNSTVTENHITDTQYPSWDLRRPEEIEAEREGYWISSETLNGGSKIPVAKASPVPIPEVFLDRSSPASRTQSDAAGEHDSISYPKTRSRSGSANALNNPAHNSRRSATDVSPKKGTATGSRKTSAPVSKANGSANGRPKTRSGSNNSSNGTTRPSTRSGELGPTISNGSNNNKQPEGDPPWMVGSYKPDPRLPPDQQLLPTVAKRLQQEKWEKEGKFGNIYDKEFRPLTDDGLLRPPEPAASGASQDEEKQGQPDEWPLKPEQKSSSAIKQGTSYSTIPRISEKPPGSPLPSPLASSRPPTAQPQQASGQQTVTRVPEPPGEDAGKKKDGCGCCIIM</sequence>
<feature type="compositionally biased region" description="Basic and acidic residues" evidence="1">
    <location>
        <begin position="38"/>
        <end position="47"/>
    </location>
</feature>
<dbReference type="EMBL" id="ML119053">
    <property type="protein sequence ID" value="ROT39904.1"/>
    <property type="molecule type" value="Genomic_DNA"/>
</dbReference>
<protein>
    <recommendedName>
        <fullName evidence="4">TeaA receptor TeaR</fullName>
    </recommendedName>
</protein>
<keyword evidence="3" id="KW-1185">Reference proteome</keyword>
<feature type="compositionally biased region" description="Polar residues" evidence="1">
    <location>
        <begin position="505"/>
        <end position="516"/>
    </location>
</feature>